<feature type="domain" description="RdRp catalytic" evidence="10">
    <location>
        <begin position="348"/>
        <end position="492"/>
    </location>
</feature>
<dbReference type="InterPro" id="IPR007096">
    <property type="entry name" value="RNA-dir_Rpol_cat_phage"/>
</dbReference>
<keyword evidence="2 11" id="KW-0696">RNA-directed RNA polymerase</keyword>
<evidence type="ECO:0000256" key="8">
    <source>
        <dbReference type="ARBA" id="ARBA00048744"/>
    </source>
</evidence>
<evidence type="ECO:0000256" key="6">
    <source>
        <dbReference type="ARBA" id="ARBA00022953"/>
    </source>
</evidence>
<evidence type="ECO:0000256" key="3">
    <source>
        <dbReference type="ARBA" id="ARBA00022679"/>
    </source>
</evidence>
<evidence type="ECO:0000259" key="10">
    <source>
        <dbReference type="PROSITE" id="PS50522"/>
    </source>
</evidence>
<dbReference type="GO" id="GO:0003968">
    <property type="term" value="F:RNA-directed RNA polymerase activity"/>
    <property type="evidence" value="ECO:0007669"/>
    <property type="project" value="UniProtKB-KW"/>
</dbReference>
<dbReference type="Pfam" id="PF03431">
    <property type="entry name" value="RNA_replicase_B"/>
    <property type="match status" value="1"/>
</dbReference>
<dbReference type="InterPro" id="IPR043502">
    <property type="entry name" value="DNA/RNA_pol_sf"/>
</dbReference>
<reference evidence="11" key="1">
    <citation type="submission" date="2019-05" db="EMBL/GenBank/DDBJ databases">
        <title>Metatranscriptomic reconstruction reveals RNA viruses with the potential to shape carbon cycling in soil.</title>
        <authorList>
            <person name="Starr E.P."/>
            <person name="Nuccio E."/>
            <person name="Pett-Ridge J."/>
            <person name="Banfield J.F."/>
            <person name="Firestone M.K."/>
        </authorList>
    </citation>
    <scope>NUCLEOTIDE SEQUENCE</scope>
    <source>
        <strain evidence="11">H4_Bulk_47_scaffold_349</strain>
    </source>
</reference>
<dbReference type="GO" id="GO:0039694">
    <property type="term" value="P:viral RNA genome replication"/>
    <property type="evidence" value="ECO:0007669"/>
    <property type="project" value="InterPro"/>
</dbReference>
<comment type="cofactor">
    <cofactor evidence="9">
        <name>Mg(2+)</name>
        <dbReference type="ChEBI" id="CHEBI:18420"/>
    </cofactor>
    <text evidence="9">Binds 2 Mg(2+) per subunit.</text>
</comment>
<feature type="binding site" evidence="9">
    <location>
        <position position="461"/>
    </location>
    <ligand>
        <name>Mg(2+)</name>
        <dbReference type="ChEBI" id="CHEBI:18420"/>
        <label>2</label>
    </ligand>
</feature>
<feature type="binding site" evidence="9">
    <location>
        <position position="460"/>
    </location>
    <ligand>
        <name>Mg(2+)</name>
        <dbReference type="ChEBI" id="CHEBI:18420"/>
        <label>2</label>
    </ligand>
</feature>
<evidence type="ECO:0000313" key="11">
    <source>
        <dbReference type="EMBL" id="QDH90214.1"/>
    </source>
</evidence>
<keyword evidence="4" id="KW-0548">Nucleotidyltransferase</keyword>
<organism evidence="11">
    <name type="scientific">Leviviridae sp</name>
    <dbReference type="NCBI Taxonomy" id="2027243"/>
    <lineage>
        <taxon>Viruses</taxon>
        <taxon>Riboviria</taxon>
        <taxon>Orthornavirae</taxon>
        <taxon>Lenarviricota</taxon>
        <taxon>Leviviricetes</taxon>
        <taxon>Norzivirales</taxon>
        <taxon>Fiersviridae</taxon>
    </lineage>
</organism>
<keyword evidence="5" id="KW-0547">Nucleotide-binding</keyword>
<dbReference type="PROSITE" id="PS50522">
    <property type="entry name" value="RDRP_PHAGE"/>
    <property type="match status" value="1"/>
</dbReference>
<accession>A0A514D9E3</accession>
<protein>
    <recommendedName>
        <fullName evidence="1">RNA-directed RNA polymerase</fullName>
        <ecNumber evidence="1">2.7.7.48</ecNumber>
    </recommendedName>
    <alternativeName>
        <fullName evidence="7">RNA replicase beta chain</fullName>
    </alternativeName>
</protein>
<keyword evidence="9" id="KW-0479">Metal-binding</keyword>
<dbReference type="GO" id="GO:0046872">
    <property type="term" value="F:metal ion binding"/>
    <property type="evidence" value="ECO:0007669"/>
    <property type="project" value="UniProtKB-KW"/>
</dbReference>
<evidence type="ECO:0000256" key="1">
    <source>
        <dbReference type="ARBA" id="ARBA00012494"/>
    </source>
</evidence>
<dbReference type="InterPro" id="IPR005093">
    <property type="entry name" value="RNArep_beta"/>
</dbReference>
<feature type="binding site" evidence="9">
    <location>
        <position position="363"/>
    </location>
    <ligand>
        <name>Mg(2+)</name>
        <dbReference type="ChEBI" id="CHEBI:18420"/>
        <label>2</label>
    </ligand>
</feature>
<sequence length="671" mass="76029">MKSQESVLLHVVQGICKDVRAAYPAIEGLDLDLERLTLYCQTRGLSLFTLDLPSLDSLLLQGLESGRLLLEGPLSHAVSKRVQVPRLFSGLWLRVFDRHACLRQDADPTSIFFLRQLCCLGKKLEVECSKDRINAVLENYHVVERSIRQPTLQWTFDELDPDDRLDSVHFVQALDGPSHNPRQLQLFEKREEAEGRGEVDRNLLRQVQQVADLVVSTFDLCDPVGRAAQLESEGLGTGFKHGPGAVSERLKNWEKSHFPYWSDKLEYLFPFDLCGKTAGDVRDRPVNHEMASRLICVPKTAKGPRLIAAEPTSQQWCQQAVLSFMVEQFGKHFRGSFIDLRSQHKSGDLVLKASRDRSLATVDLSDASDRLSCWTVERALRRFPSLLHYLHAARTRLLRDDISQEPSFLKLKKFASQGTATTFPVQSLVFLIIALAATVEGKPSWRKFWKLSDQVRVFGDDIILPTHGYERLIRIMELLQLKVNIAKSYAHGHFRESCGVDGYRGYDVTPVKPKTLIADSPASCQAVVDTSNNLFNKGLWYASDSLTNTLPPRIRRGLRVVARHGTGFSGLASYSGSDESHLAKRWNSRLHRYEVRVWILRGPTRTETTGGFHSLLDFFASKHNNEHARIVSEHCGIRKTRDGFLWEPHNSDARMSVGRPVLHGAHRRRDS</sequence>
<dbReference type="EMBL" id="MN035357">
    <property type="protein sequence ID" value="QDH90214.1"/>
    <property type="molecule type" value="Genomic_RNA"/>
</dbReference>
<gene>
    <name evidence="11" type="ORF">H4Bulk47349_000003</name>
</gene>
<keyword evidence="3" id="KW-0808">Transferase</keyword>
<keyword evidence="9" id="KW-0460">Magnesium</keyword>
<evidence type="ECO:0000256" key="5">
    <source>
        <dbReference type="ARBA" id="ARBA00022741"/>
    </source>
</evidence>
<proteinExistence type="predicted"/>
<evidence type="ECO:0000256" key="2">
    <source>
        <dbReference type="ARBA" id="ARBA00022484"/>
    </source>
</evidence>
<evidence type="ECO:0000256" key="4">
    <source>
        <dbReference type="ARBA" id="ARBA00022695"/>
    </source>
</evidence>
<evidence type="ECO:0000256" key="7">
    <source>
        <dbReference type="ARBA" id="ARBA00030248"/>
    </source>
</evidence>
<evidence type="ECO:0000256" key="9">
    <source>
        <dbReference type="PIRSR" id="PIRSR605093-1"/>
    </source>
</evidence>
<name>A0A514D9E3_9VIRU</name>
<keyword evidence="6" id="KW-0693">Viral RNA replication</keyword>
<dbReference type="SUPFAM" id="SSF56672">
    <property type="entry name" value="DNA/RNA polymerases"/>
    <property type="match status" value="1"/>
</dbReference>
<dbReference type="EC" id="2.7.7.48" evidence="1"/>
<comment type="catalytic activity">
    <reaction evidence="8">
        <text>RNA(n) + a ribonucleoside 5'-triphosphate = RNA(n+1) + diphosphate</text>
        <dbReference type="Rhea" id="RHEA:21248"/>
        <dbReference type="Rhea" id="RHEA-COMP:14527"/>
        <dbReference type="Rhea" id="RHEA-COMP:17342"/>
        <dbReference type="ChEBI" id="CHEBI:33019"/>
        <dbReference type="ChEBI" id="CHEBI:61557"/>
        <dbReference type="ChEBI" id="CHEBI:140395"/>
        <dbReference type="EC" id="2.7.7.48"/>
    </reaction>
</comment>
<dbReference type="GO" id="GO:0000166">
    <property type="term" value="F:nucleotide binding"/>
    <property type="evidence" value="ECO:0007669"/>
    <property type="project" value="UniProtKB-KW"/>
</dbReference>